<dbReference type="Gene3D" id="1.50.40.10">
    <property type="entry name" value="Mitochondrial carrier domain"/>
    <property type="match status" value="4"/>
</dbReference>
<evidence type="ECO:0000256" key="5">
    <source>
        <dbReference type="ARBA" id="ARBA00022737"/>
    </source>
</evidence>
<gene>
    <name evidence="11" type="ORF">pdam_00001745</name>
</gene>
<accession>A0A3M6UPK7</accession>
<dbReference type="OrthoDB" id="269120at2759"/>
<dbReference type="InterPro" id="IPR018108">
    <property type="entry name" value="MCP_transmembrane"/>
</dbReference>
<evidence type="ECO:0000256" key="7">
    <source>
        <dbReference type="ARBA" id="ARBA00022989"/>
    </source>
</evidence>
<proteinExistence type="inferred from homology"/>
<dbReference type="InterPro" id="IPR002067">
    <property type="entry name" value="MCP"/>
</dbReference>
<comment type="subcellular location">
    <subcellularLocation>
        <location evidence="1">Mitochondrion inner membrane</location>
        <topology evidence="1">Multi-pass membrane protein</topology>
    </subcellularLocation>
</comment>
<dbReference type="GO" id="GO:1990519">
    <property type="term" value="P:pyrimidine nucleotide import into mitochondrion"/>
    <property type="evidence" value="ECO:0007669"/>
    <property type="project" value="TreeGrafter"/>
</dbReference>
<dbReference type="PRINTS" id="PR00926">
    <property type="entry name" value="MITOCARRIER"/>
</dbReference>
<dbReference type="InterPro" id="IPR023395">
    <property type="entry name" value="MCP_dom_sf"/>
</dbReference>
<comment type="caution">
    <text evidence="11">The sequence shown here is derived from an EMBL/GenBank/DDBJ whole genome shotgun (WGS) entry which is preliminary data.</text>
</comment>
<organism evidence="11 12">
    <name type="scientific">Pocillopora damicornis</name>
    <name type="common">Cauliflower coral</name>
    <name type="synonym">Millepora damicornis</name>
    <dbReference type="NCBI Taxonomy" id="46731"/>
    <lineage>
        <taxon>Eukaryota</taxon>
        <taxon>Metazoa</taxon>
        <taxon>Cnidaria</taxon>
        <taxon>Anthozoa</taxon>
        <taxon>Hexacorallia</taxon>
        <taxon>Scleractinia</taxon>
        <taxon>Astrocoeniina</taxon>
        <taxon>Pocilloporidae</taxon>
        <taxon>Pocillopora</taxon>
    </lineage>
</organism>
<dbReference type="PANTHER" id="PTHR45829">
    <property type="entry name" value="MITOCHONDRIAL CARRIER PROTEIN RIM2"/>
    <property type="match status" value="1"/>
</dbReference>
<evidence type="ECO:0000256" key="9">
    <source>
        <dbReference type="ARBA" id="ARBA00023136"/>
    </source>
</evidence>
<feature type="repeat" description="Solcar" evidence="10">
    <location>
        <begin position="140"/>
        <end position="225"/>
    </location>
</feature>
<dbReference type="EMBL" id="RCHS01001028">
    <property type="protein sequence ID" value="RMX55551.1"/>
    <property type="molecule type" value="Genomic_DNA"/>
</dbReference>
<evidence type="ECO:0000256" key="4">
    <source>
        <dbReference type="ARBA" id="ARBA00022692"/>
    </source>
</evidence>
<evidence type="ECO:0000256" key="1">
    <source>
        <dbReference type="ARBA" id="ARBA00004448"/>
    </source>
</evidence>
<dbReference type="InterPro" id="IPR049562">
    <property type="entry name" value="SLC25A33/36-like"/>
</dbReference>
<evidence type="ECO:0000256" key="2">
    <source>
        <dbReference type="ARBA" id="ARBA00006375"/>
    </source>
</evidence>
<name>A0A3M6UPK7_POCDA</name>
<dbReference type="FunFam" id="1.50.40.10:FF:000015">
    <property type="entry name" value="Solute carrier family 25 member 36"/>
    <property type="match status" value="2"/>
</dbReference>
<keyword evidence="12" id="KW-1185">Reference proteome</keyword>
<protein>
    <submittedName>
        <fullName evidence="11">Uncharacterized protein</fullName>
    </submittedName>
</protein>
<dbReference type="STRING" id="46731.A0A3M6UPK7"/>
<evidence type="ECO:0000256" key="3">
    <source>
        <dbReference type="ARBA" id="ARBA00022448"/>
    </source>
</evidence>
<keyword evidence="6" id="KW-0999">Mitochondrion inner membrane</keyword>
<keyword evidence="5" id="KW-0677">Repeat</keyword>
<feature type="repeat" description="Solcar" evidence="10">
    <location>
        <begin position="577"/>
        <end position="665"/>
    </location>
</feature>
<evidence type="ECO:0000313" key="11">
    <source>
        <dbReference type="EMBL" id="RMX55551.1"/>
    </source>
</evidence>
<dbReference type="Pfam" id="PF00153">
    <property type="entry name" value="Mito_carr"/>
    <property type="match status" value="6"/>
</dbReference>
<dbReference type="AlphaFoldDB" id="A0A3M6UPK7"/>
<keyword evidence="4 10" id="KW-0812">Transmembrane</keyword>
<keyword evidence="8" id="KW-0496">Mitochondrion</keyword>
<feature type="repeat" description="Solcar" evidence="10">
    <location>
        <begin position="237"/>
        <end position="327"/>
    </location>
</feature>
<dbReference type="PROSITE" id="PS50920">
    <property type="entry name" value="SOLCAR"/>
    <property type="match status" value="6"/>
</dbReference>
<dbReference type="Proteomes" id="UP000275408">
    <property type="component" value="Unassembled WGS sequence"/>
</dbReference>
<evidence type="ECO:0000256" key="10">
    <source>
        <dbReference type="PROSITE-ProRule" id="PRU00282"/>
    </source>
</evidence>
<evidence type="ECO:0000313" key="12">
    <source>
        <dbReference type="Proteomes" id="UP000275408"/>
    </source>
</evidence>
<evidence type="ECO:0000256" key="6">
    <source>
        <dbReference type="ARBA" id="ARBA00022792"/>
    </source>
</evidence>
<dbReference type="GO" id="GO:0005743">
    <property type="term" value="C:mitochondrial inner membrane"/>
    <property type="evidence" value="ECO:0007669"/>
    <property type="project" value="UniProtKB-SubCell"/>
</dbReference>
<feature type="repeat" description="Solcar" evidence="10">
    <location>
        <begin position="356"/>
        <end position="466"/>
    </location>
</feature>
<evidence type="ECO:0000256" key="8">
    <source>
        <dbReference type="ARBA" id="ARBA00023128"/>
    </source>
</evidence>
<keyword evidence="9 10" id="KW-0472">Membrane</keyword>
<dbReference type="PANTHER" id="PTHR45829:SF4">
    <property type="entry name" value="MITOCHONDRIAL CARRIER PROTEIN RIM2"/>
    <property type="match status" value="1"/>
</dbReference>
<keyword evidence="7" id="KW-1133">Transmembrane helix</keyword>
<feature type="repeat" description="Solcar" evidence="10">
    <location>
        <begin position="8"/>
        <end position="130"/>
    </location>
</feature>
<comment type="similarity">
    <text evidence="2">Belongs to the mitochondrial carrier (TC 2.A.29) family.</text>
</comment>
<feature type="repeat" description="Solcar" evidence="10">
    <location>
        <begin position="476"/>
        <end position="560"/>
    </location>
</feature>
<reference evidence="11 12" key="1">
    <citation type="journal article" date="2018" name="Sci. Rep.">
        <title>Comparative analysis of the Pocillopora damicornis genome highlights role of immune system in coral evolution.</title>
        <authorList>
            <person name="Cunning R."/>
            <person name="Bay R.A."/>
            <person name="Gillette P."/>
            <person name="Baker A.C."/>
            <person name="Traylor-Knowles N."/>
        </authorList>
    </citation>
    <scope>NUCLEOTIDE SEQUENCE [LARGE SCALE GENOMIC DNA]</scope>
    <source>
        <strain evidence="11">RSMAS</strain>
        <tissue evidence="11">Whole animal</tissue>
    </source>
</reference>
<dbReference type="GO" id="GO:0015218">
    <property type="term" value="F:pyrimidine nucleotide transmembrane transporter activity"/>
    <property type="evidence" value="ECO:0007669"/>
    <property type="project" value="InterPro"/>
</dbReference>
<dbReference type="SUPFAM" id="SSF103506">
    <property type="entry name" value="Mitochondrial carrier"/>
    <property type="match status" value="2"/>
</dbReference>
<sequence length="672" mass="74836">MSQTKKQHSAMVHFVAGGLGGSFGAFVTCPLEVIQTRLQSSAFRLQRTANLRVSRNISSSGQAANLSTASVANSKLNVAANRFKGVFSYGRYMVQHEGFFSLYKGLGPTLLGVTPSRAIYFALYSTTKEILNKSGKLVADSSLVYMTSAAIASFVNHTVTNPLWFVKTRLQLDNREARRVNAFHIVRDAYKSEGIRAFYRGLSASYVGISETVVHFTIYEKVKARLLKFQQKTQRDLNVIECMLSAGVSKSIAATLCYPHEVARTRLRQQESDFLGKQKYNSFLQTLKTVVKEEGWRGLYGGLGTHLIRQVPNTVIMFFTYEGVVYLLEISYLNTRGEKKTNLFHCEIHPDMSKGRSPYVHLVAGGIGGTVGATLTCPLEVVKTRLQSSVPTFRHVLYPSATGPGGIWSIPVEISYSRPVGILSCLKHITQTEGLAALFKGLGPTLVGVAPSRALYFTVYAKAKQVLNRSGFVFPESKLVHIGSACSAGIVTSTLTSPIWVIKTRLQLDNRASKGQVLKLIQNIWKADGIKGFYRGLTATYVGVTETVIHFVIYEHIKAEVQRHRFKLRGTHDKNIVDFLQFMMAAAMSKCIASVIAYPHEVIRTRLRQKEIDGKRRYHSFFQAFRKILREEGRVGLYGGLGTHLLRQVPNTALMFLTYEAVVNFFSKEDSL</sequence>
<keyword evidence="3" id="KW-0813">Transport</keyword>